<gene>
    <name evidence="2" type="ORF">NOO_LOCUS13659</name>
</gene>
<accession>A0A182EZP9</accession>
<reference evidence="4" key="1">
    <citation type="submission" date="2016-06" db="UniProtKB">
        <authorList>
            <consortium name="WormBaseParasite"/>
        </authorList>
    </citation>
    <scope>IDENTIFICATION</scope>
</reference>
<evidence type="ECO:0000313" key="4">
    <source>
        <dbReference type="WBParaSite" id="nOo.2.0.1.t13659-RA"/>
    </source>
</evidence>
<feature type="region of interest" description="Disordered" evidence="1">
    <location>
        <begin position="1"/>
        <end position="64"/>
    </location>
</feature>
<dbReference type="WBParaSite" id="nOo.2.0.1.t13659-RA">
    <property type="protein sequence ID" value="nOo.2.0.1.t13659-RA"/>
    <property type="gene ID" value="nOo.2.0.1.g13659"/>
</dbReference>
<name>A0A182EZP9_ONCOC</name>
<feature type="compositionally biased region" description="Basic and acidic residues" evidence="1">
    <location>
        <begin position="11"/>
        <end position="28"/>
    </location>
</feature>
<sequence length="64" mass="7167">MPRRSRRGQLRSRDVWNVKRRENPERLGRQGRLGKGAWPATSKGPQGNSRAVSSLGTADGPWAR</sequence>
<organism evidence="4">
    <name type="scientific">Onchocerca ochengi</name>
    <name type="common">Filarial nematode worm</name>
    <dbReference type="NCBI Taxonomy" id="42157"/>
    <lineage>
        <taxon>Eukaryota</taxon>
        <taxon>Metazoa</taxon>
        <taxon>Ecdysozoa</taxon>
        <taxon>Nematoda</taxon>
        <taxon>Chromadorea</taxon>
        <taxon>Rhabditida</taxon>
        <taxon>Spirurina</taxon>
        <taxon>Spiruromorpha</taxon>
        <taxon>Filarioidea</taxon>
        <taxon>Onchocercidae</taxon>
        <taxon>Onchocerca</taxon>
    </lineage>
</organism>
<proteinExistence type="predicted"/>
<feature type="compositionally biased region" description="Basic residues" evidence="1">
    <location>
        <begin position="1"/>
        <end position="10"/>
    </location>
</feature>
<dbReference type="EMBL" id="UYRW01017278">
    <property type="protein sequence ID" value="VDN04135.1"/>
    <property type="molecule type" value="Genomic_DNA"/>
</dbReference>
<evidence type="ECO:0000313" key="3">
    <source>
        <dbReference type="Proteomes" id="UP000271087"/>
    </source>
</evidence>
<feature type="compositionally biased region" description="Polar residues" evidence="1">
    <location>
        <begin position="43"/>
        <end position="56"/>
    </location>
</feature>
<reference evidence="2 3" key="2">
    <citation type="submission" date="2018-08" db="EMBL/GenBank/DDBJ databases">
        <authorList>
            <person name="Laetsch R D."/>
            <person name="Stevens L."/>
            <person name="Kumar S."/>
            <person name="Blaxter L. M."/>
        </authorList>
    </citation>
    <scope>NUCLEOTIDE SEQUENCE [LARGE SCALE GENOMIC DNA]</scope>
</reference>
<dbReference type="AlphaFoldDB" id="A0A182EZP9"/>
<dbReference type="Proteomes" id="UP000271087">
    <property type="component" value="Unassembled WGS sequence"/>
</dbReference>
<evidence type="ECO:0000313" key="2">
    <source>
        <dbReference type="EMBL" id="VDN04135.1"/>
    </source>
</evidence>
<protein>
    <submittedName>
        <fullName evidence="2 4">Uncharacterized protein</fullName>
    </submittedName>
</protein>
<keyword evidence="3" id="KW-1185">Reference proteome</keyword>
<evidence type="ECO:0000256" key="1">
    <source>
        <dbReference type="SAM" id="MobiDB-lite"/>
    </source>
</evidence>